<keyword evidence="3 5" id="KW-1133">Transmembrane helix</keyword>
<accession>A0A1I4YJK6</accession>
<reference evidence="7" key="1">
    <citation type="submission" date="2016-10" db="EMBL/GenBank/DDBJ databases">
        <authorList>
            <person name="Varghese N."/>
            <person name="Submissions S."/>
        </authorList>
    </citation>
    <scope>NUCLEOTIDE SEQUENCE [LARGE SCALE GENOMIC DNA]</scope>
    <source>
        <strain evidence="7">DSM 28463</strain>
    </source>
</reference>
<dbReference type="EMBL" id="FOVP01000001">
    <property type="protein sequence ID" value="SFN38202.1"/>
    <property type="molecule type" value="Genomic_DNA"/>
</dbReference>
<evidence type="ECO:0000256" key="1">
    <source>
        <dbReference type="ARBA" id="ARBA00004127"/>
    </source>
</evidence>
<evidence type="ECO:0000256" key="3">
    <source>
        <dbReference type="ARBA" id="ARBA00022989"/>
    </source>
</evidence>
<dbReference type="OrthoDB" id="5506246at2"/>
<feature type="transmembrane region" description="Helical" evidence="5">
    <location>
        <begin position="20"/>
        <end position="42"/>
    </location>
</feature>
<dbReference type="PANTHER" id="PTHR31851">
    <property type="entry name" value="FE(2+)/MN(2+) TRANSPORTER PCL1"/>
    <property type="match status" value="1"/>
</dbReference>
<organism evidence="6 7">
    <name type="scientific">Roseovarius lutimaris</name>
    <dbReference type="NCBI Taxonomy" id="1005928"/>
    <lineage>
        <taxon>Bacteria</taxon>
        <taxon>Pseudomonadati</taxon>
        <taxon>Pseudomonadota</taxon>
        <taxon>Alphaproteobacteria</taxon>
        <taxon>Rhodobacterales</taxon>
        <taxon>Roseobacteraceae</taxon>
        <taxon>Roseovarius</taxon>
    </lineage>
</organism>
<proteinExistence type="predicted"/>
<evidence type="ECO:0000313" key="7">
    <source>
        <dbReference type="Proteomes" id="UP000198599"/>
    </source>
</evidence>
<evidence type="ECO:0000256" key="2">
    <source>
        <dbReference type="ARBA" id="ARBA00022692"/>
    </source>
</evidence>
<keyword evidence="2 5" id="KW-0812">Transmembrane</keyword>
<evidence type="ECO:0000313" key="6">
    <source>
        <dbReference type="EMBL" id="SFN38202.1"/>
    </source>
</evidence>
<name>A0A1I4YJK6_9RHOB</name>
<evidence type="ECO:0000256" key="5">
    <source>
        <dbReference type="SAM" id="Phobius"/>
    </source>
</evidence>
<keyword evidence="7" id="KW-1185">Reference proteome</keyword>
<feature type="transmembrane region" description="Helical" evidence="5">
    <location>
        <begin position="221"/>
        <end position="240"/>
    </location>
</feature>
<evidence type="ECO:0000256" key="4">
    <source>
        <dbReference type="ARBA" id="ARBA00023136"/>
    </source>
</evidence>
<dbReference type="GO" id="GO:0012505">
    <property type="term" value="C:endomembrane system"/>
    <property type="evidence" value="ECO:0007669"/>
    <property type="project" value="UniProtKB-SubCell"/>
</dbReference>
<comment type="subcellular location">
    <subcellularLocation>
        <location evidence="1">Endomembrane system</location>
        <topology evidence="1">Multi-pass membrane protein</topology>
    </subcellularLocation>
</comment>
<dbReference type="InterPro" id="IPR008217">
    <property type="entry name" value="Ccc1_fam"/>
</dbReference>
<feature type="transmembrane region" description="Helical" evidence="5">
    <location>
        <begin position="157"/>
        <end position="178"/>
    </location>
</feature>
<dbReference type="Pfam" id="PF01988">
    <property type="entry name" value="VIT1"/>
    <property type="match status" value="1"/>
</dbReference>
<sequence length="241" mass="25438">MDRQAERRDGQTLGRAQEHLKQIVFGGTDGIVTTFAIVAGFAGAQAEGVAQIGGLAVLVFGLANLFADAVSMGLGEFLSLRAQHDLYRARRASGLRDLAEHPGGQTALMTRILTARGLSDSEARTTANILARHPGAMTELILNYELGLRDPDDESPVLNGLFTFSAFVAFGVVPLVPYLMFDATAQTTRWSVAATLGALILLGLLRWSATGERLLRTLGETVLVGTVCALVAFVVGALVGG</sequence>
<dbReference type="GO" id="GO:0030026">
    <property type="term" value="P:intracellular manganese ion homeostasis"/>
    <property type="evidence" value="ECO:0007669"/>
    <property type="project" value="InterPro"/>
</dbReference>
<dbReference type="AlphaFoldDB" id="A0A1I4YJK6"/>
<dbReference type="Proteomes" id="UP000198599">
    <property type="component" value="Unassembled WGS sequence"/>
</dbReference>
<protein>
    <submittedName>
        <fullName evidence="6">Predicted Fe2+/Mn2+ transporter, VIT1/CCC1 family</fullName>
    </submittedName>
</protein>
<feature type="transmembrane region" description="Helical" evidence="5">
    <location>
        <begin position="190"/>
        <end position="209"/>
    </location>
</feature>
<dbReference type="GO" id="GO:0005384">
    <property type="term" value="F:manganese ion transmembrane transporter activity"/>
    <property type="evidence" value="ECO:0007669"/>
    <property type="project" value="InterPro"/>
</dbReference>
<dbReference type="RefSeq" id="WP_092833650.1">
    <property type="nucleotide sequence ID" value="NZ_FOVP01000001.1"/>
</dbReference>
<feature type="transmembrane region" description="Helical" evidence="5">
    <location>
        <begin position="48"/>
        <end position="67"/>
    </location>
</feature>
<dbReference type="STRING" id="1005928.SAMN04487859_101286"/>
<gene>
    <name evidence="6" type="ORF">SAMN04487859_101286</name>
</gene>
<keyword evidence="4 5" id="KW-0472">Membrane</keyword>